<gene>
    <name evidence="2" type="ORF">DVH24_027125</name>
</gene>
<feature type="compositionally biased region" description="Acidic residues" evidence="1">
    <location>
        <begin position="64"/>
        <end position="76"/>
    </location>
</feature>
<evidence type="ECO:0000256" key="1">
    <source>
        <dbReference type="SAM" id="MobiDB-lite"/>
    </source>
</evidence>
<name>A0A498ILK9_MALDO</name>
<feature type="region of interest" description="Disordered" evidence="1">
    <location>
        <begin position="49"/>
        <end position="76"/>
    </location>
</feature>
<protein>
    <submittedName>
        <fullName evidence="2">Uncharacterized protein</fullName>
    </submittedName>
</protein>
<sequence>MISAIEFLNWSTVSNASQTTCLCLLSIFHPLMTILDSVPDYVTPPSRIPCSPVLEHTPLPTPTPEDDPEEDPEEDL</sequence>
<dbReference type="AlphaFoldDB" id="A0A498ILK9"/>
<proteinExistence type="predicted"/>
<evidence type="ECO:0000313" key="2">
    <source>
        <dbReference type="EMBL" id="RXH84226.1"/>
    </source>
</evidence>
<organism evidence="2 3">
    <name type="scientific">Malus domestica</name>
    <name type="common">Apple</name>
    <name type="synonym">Pyrus malus</name>
    <dbReference type="NCBI Taxonomy" id="3750"/>
    <lineage>
        <taxon>Eukaryota</taxon>
        <taxon>Viridiplantae</taxon>
        <taxon>Streptophyta</taxon>
        <taxon>Embryophyta</taxon>
        <taxon>Tracheophyta</taxon>
        <taxon>Spermatophyta</taxon>
        <taxon>Magnoliopsida</taxon>
        <taxon>eudicotyledons</taxon>
        <taxon>Gunneridae</taxon>
        <taxon>Pentapetalae</taxon>
        <taxon>rosids</taxon>
        <taxon>fabids</taxon>
        <taxon>Rosales</taxon>
        <taxon>Rosaceae</taxon>
        <taxon>Amygdaloideae</taxon>
        <taxon>Maleae</taxon>
        <taxon>Malus</taxon>
    </lineage>
</organism>
<reference evidence="2 3" key="1">
    <citation type="submission" date="2018-10" db="EMBL/GenBank/DDBJ databases">
        <title>A high-quality apple genome assembly.</title>
        <authorList>
            <person name="Hu J."/>
        </authorList>
    </citation>
    <scope>NUCLEOTIDE SEQUENCE [LARGE SCALE GENOMIC DNA]</scope>
    <source>
        <strain evidence="3">cv. HFTH1</strain>
        <tissue evidence="2">Young leaf</tissue>
    </source>
</reference>
<accession>A0A498ILK9</accession>
<evidence type="ECO:0000313" key="3">
    <source>
        <dbReference type="Proteomes" id="UP000290289"/>
    </source>
</evidence>
<keyword evidence="3" id="KW-1185">Reference proteome</keyword>
<dbReference type="Proteomes" id="UP000290289">
    <property type="component" value="Chromosome 11"/>
</dbReference>
<dbReference type="EMBL" id="RDQH01000337">
    <property type="protein sequence ID" value="RXH84226.1"/>
    <property type="molecule type" value="Genomic_DNA"/>
</dbReference>
<comment type="caution">
    <text evidence="2">The sequence shown here is derived from an EMBL/GenBank/DDBJ whole genome shotgun (WGS) entry which is preliminary data.</text>
</comment>